<reference evidence="3" key="2">
    <citation type="submission" date="2023-03" db="EMBL/GenBank/DDBJ databases">
        <title>Aeromonas caviae strain AC1520.</title>
        <authorList>
            <person name="Xie T."/>
            <person name="Zhang Q."/>
            <person name="Deng J."/>
            <person name="Li X."/>
        </authorList>
    </citation>
    <scope>NUCLEOTIDE SEQUENCE</scope>
    <source>
        <strain evidence="3">AC1520</strain>
    </source>
</reference>
<dbReference type="EMBL" id="CP120942">
    <property type="protein sequence ID" value="WFF96689.1"/>
    <property type="molecule type" value="Genomic_DNA"/>
</dbReference>
<reference evidence="2 4" key="1">
    <citation type="submission" date="2019-12" db="EMBL/GenBank/DDBJ databases">
        <title>complete genome sequences of Aeromonas caviae str. WP2-W18-ESBL-01 isolated from wastewater treatment plant effluent.</title>
        <authorList>
            <person name="Sekizuka T."/>
            <person name="Itokawa K."/>
            <person name="Yatsu K."/>
            <person name="Inamine Y."/>
            <person name="Kuroda M."/>
        </authorList>
    </citation>
    <scope>NUCLEOTIDE SEQUENCE [LARGE SCALE GENOMIC DNA]</scope>
    <source>
        <strain evidence="2 4">WP2-W18-ESBL-01</strain>
    </source>
</reference>
<organism evidence="2 4">
    <name type="scientific">Aeromonas caviae</name>
    <name type="common">Aeromonas punctata</name>
    <dbReference type="NCBI Taxonomy" id="648"/>
    <lineage>
        <taxon>Bacteria</taxon>
        <taxon>Pseudomonadati</taxon>
        <taxon>Pseudomonadota</taxon>
        <taxon>Gammaproteobacteria</taxon>
        <taxon>Aeromonadales</taxon>
        <taxon>Aeromonadaceae</taxon>
        <taxon>Aeromonas</taxon>
    </lineage>
</organism>
<evidence type="ECO:0000313" key="3">
    <source>
        <dbReference type="EMBL" id="WFF96689.1"/>
    </source>
</evidence>
<feature type="transmembrane region" description="Helical" evidence="1">
    <location>
        <begin position="78"/>
        <end position="95"/>
    </location>
</feature>
<keyword evidence="1" id="KW-0812">Transmembrane</keyword>
<dbReference type="AlphaFoldDB" id="A0A6S4T2B3"/>
<evidence type="ECO:0000313" key="4">
    <source>
        <dbReference type="Proteomes" id="UP000515756"/>
    </source>
</evidence>
<dbReference type="Proteomes" id="UP000515756">
    <property type="component" value="Chromosome"/>
</dbReference>
<sequence>MTDINRKAKQLATLCLSLFLIRLGFRAFGYDQLYHNPNEPYGISDLIEGVLTLIYLVSLGLCILHALWVLLRHWDQGALGASILLALCAAQWHSYDYLHQLASSLIKYYDTTFLS</sequence>
<protein>
    <submittedName>
        <fullName evidence="2">Uncharacterized protein</fullName>
    </submittedName>
</protein>
<keyword evidence="1" id="KW-0472">Membrane</keyword>
<dbReference type="EMBL" id="AP021927">
    <property type="protein sequence ID" value="BBQ29878.1"/>
    <property type="molecule type" value="Genomic_DNA"/>
</dbReference>
<dbReference type="Proteomes" id="UP001218423">
    <property type="component" value="Chromosome"/>
</dbReference>
<accession>A0A6S4T2B3</accession>
<name>A0A6S4T2B3_AERCA</name>
<feature type="transmembrane region" description="Helical" evidence="1">
    <location>
        <begin position="53"/>
        <end position="71"/>
    </location>
</feature>
<evidence type="ECO:0000256" key="1">
    <source>
        <dbReference type="SAM" id="Phobius"/>
    </source>
</evidence>
<evidence type="ECO:0000313" key="2">
    <source>
        <dbReference type="EMBL" id="BBQ29878.1"/>
    </source>
</evidence>
<gene>
    <name evidence="3" type="ORF">P5S46_13555</name>
    <name evidence="2" type="ORF">WP2W18E01_14600</name>
</gene>
<dbReference type="RefSeq" id="WP_182936042.1">
    <property type="nucleotide sequence ID" value="NZ_AP021927.1"/>
</dbReference>
<keyword evidence="1" id="KW-1133">Transmembrane helix</keyword>
<proteinExistence type="predicted"/>